<reference evidence="14 15" key="1">
    <citation type="submission" date="2017-03" db="EMBL/GenBank/DDBJ databases">
        <title>Paenibacillus larvae genome sequencing.</title>
        <authorList>
            <person name="Dingman D.W."/>
        </authorList>
    </citation>
    <scope>NUCLEOTIDE SEQUENCE [LARGE SCALE GENOMIC DNA]</scope>
    <source>
        <strain evidence="14 15">SAG 10367</strain>
    </source>
</reference>
<evidence type="ECO:0000256" key="9">
    <source>
        <dbReference type="ARBA" id="ARBA00022989"/>
    </source>
</evidence>
<dbReference type="RefSeq" id="WP_083039078.1">
    <property type="nucleotide sequence ID" value="NZ_CP020557.1"/>
</dbReference>
<keyword evidence="7" id="KW-1003">Cell membrane</keyword>
<dbReference type="GO" id="GO:0006811">
    <property type="term" value="P:monoatomic ion transport"/>
    <property type="evidence" value="ECO:0007669"/>
    <property type="project" value="UniProtKB-KW"/>
</dbReference>
<keyword evidence="11 13" id="KW-0472">Membrane</keyword>
<dbReference type="EMBL" id="CP020557">
    <property type="protein sequence ID" value="ARF67394.1"/>
    <property type="molecule type" value="Genomic_DNA"/>
</dbReference>
<dbReference type="PIRSF" id="PIRSF006603">
    <property type="entry name" value="DinF"/>
    <property type="match status" value="1"/>
</dbReference>
<feature type="transmembrane region" description="Helical" evidence="13">
    <location>
        <begin position="195"/>
        <end position="215"/>
    </location>
</feature>
<comment type="similarity">
    <text evidence="3">Belongs to the multi antimicrobial extrusion (MATE) (TC 2.A.66.1) family.</text>
</comment>
<keyword evidence="9 13" id="KW-1133">Transmembrane helix</keyword>
<sequence>MNQTYTLKQKTKQFLIILLPILVTQLSMYAMTFFDTVMSGHASARDLAGVAIGSSIWMPVMTGLTGIMLSVTPIVAQYIGAGKKDKAPFTIIQGTYLAIALAIIILLAGLLGLKPILNGMQLEADVHDIAFRYLKAIALGIIPLFVYTVFRCFIDALGQTRVTMVISLLSLPVNIILNYLLIYGHLGFPRLGGVGAGYATAITYWFMALLVLHIVHHNQPFSDYRVLYKWYKISIIAWKELLKIGVPIGFAIFFESSIFAAVTLLMSQYDTVTIAAHQVALNFSSFLYMVPLSISMTLTIVVGFEVGAKRYLDARKYSYLGIGIAIGMACMTALLLLIFNKQVASIYSSDLSVIELGQQFLYYAIFFQLFDAVATPTQGALRGYKDVNVSFIVALFSYWIIGLPSGYLLANYTSMEAFGYWLGLITGLGVGSLCLGYRLIRKQYKIKQHSQP</sequence>
<organism evidence="14 15">
    <name type="scientific">Paenibacillus larvae subsp. pulvifaciens</name>
    <dbReference type="NCBI Taxonomy" id="1477"/>
    <lineage>
        <taxon>Bacteria</taxon>
        <taxon>Bacillati</taxon>
        <taxon>Bacillota</taxon>
        <taxon>Bacilli</taxon>
        <taxon>Bacillales</taxon>
        <taxon>Paenibacillaceae</taxon>
        <taxon>Paenibacillus</taxon>
    </lineage>
</organism>
<evidence type="ECO:0000256" key="1">
    <source>
        <dbReference type="ARBA" id="ARBA00003408"/>
    </source>
</evidence>
<dbReference type="CDD" id="cd13131">
    <property type="entry name" value="MATE_NorM_like"/>
    <property type="match status" value="1"/>
</dbReference>
<dbReference type="NCBIfam" id="TIGR00797">
    <property type="entry name" value="matE"/>
    <property type="match status" value="1"/>
</dbReference>
<dbReference type="Pfam" id="PF01554">
    <property type="entry name" value="MatE"/>
    <property type="match status" value="2"/>
</dbReference>
<feature type="transmembrane region" description="Helical" evidence="13">
    <location>
        <begin position="133"/>
        <end position="150"/>
    </location>
</feature>
<dbReference type="AlphaFoldDB" id="A0A1V0UQC9"/>
<evidence type="ECO:0000256" key="4">
    <source>
        <dbReference type="ARBA" id="ARBA00020268"/>
    </source>
</evidence>
<evidence type="ECO:0000256" key="8">
    <source>
        <dbReference type="ARBA" id="ARBA00022692"/>
    </source>
</evidence>
<keyword evidence="6" id="KW-0050">Antiport</keyword>
<comment type="subcellular location">
    <subcellularLocation>
        <location evidence="2">Cell membrane</location>
        <topology evidence="2">Multi-pass membrane protein</topology>
    </subcellularLocation>
</comment>
<evidence type="ECO:0000313" key="15">
    <source>
        <dbReference type="Proteomes" id="UP000192727"/>
    </source>
</evidence>
<keyword evidence="10" id="KW-0406">Ion transport</keyword>
<feature type="transmembrane region" description="Helical" evidence="13">
    <location>
        <begin position="319"/>
        <end position="340"/>
    </location>
</feature>
<keyword evidence="5" id="KW-0813">Transport</keyword>
<dbReference type="GO" id="GO:0015297">
    <property type="term" value="F:antiporter activity"/>
    <property type="evidence" value="ECO:0007669"/>
    <property type="project" value="UniProtKB-KW"/>
</dbReference>
<dbReference type="InterPro" id="IPR050222">
    <property type="entry name" value="MATE_MdtK"/>
</dbReference>
<evidence type="ECO:0000256" key="2">
    <source>
        <dbReference type="ARBA" id="ARBA00004651"/>
    </source>
</evidence>
<keyword evidence="8 13" id="KW-0812">Transmembrane</keyword>
<accession>A0A1V0UQC9</accession>
<comment type="function">
    <text evidence="1">Multidrug efflux pump.</text>
</comment>
<dbReference type="Proteomes" id="UP000192727">
    <property type="component" value="Chromosome"/>
</dbReference>
<feature type="transmembrane region" description="Helical" evidence="13">
    <location>
        <begin position="91"/>
        <end position="113"/>
    </location>
</feature>
<feature type="transmembrane region" description="Helical" evidence="13">
    <location>
        <begin position="162"/>
        <end position="183"/>
    </location>
</feature>
<dbReference type="PANTHER" id="PTHR43298:SF2">
    <property type="entry name" value="FMN_FAD EXPORTER YEEO-RELATED"/>
    <property type="match status" value="1"/>
</dbReference>
<evidence type="ECO:0000256" key="3">
    <source>
        <dbReference type="ARBA" id="ARBA00010199"/>
    </source>
</evidence>
<dbReference type="InterPro" id="IPR002528">
    <property type="entry name" value="MATE_fam"/>
</dbReference>
<feature type="transmembrane region" description="Helical" evidence="13">
    <location>
        <begin position="241"/>
        <end position="266"/>
    </location>
</feature>
<dbReference type="GO" id="GO:0005886">
    <property type="term" value="C:plasma membrane"/>
    <property type="evidence" value="ECO:0007669"/>
    <property type="project" value="UniProtKB-SubCell"/>
</dbReference>
<feature type="transmembrane region" description="Helical" evidence="13">
    <location>
        <begin position="418"/>
        <end position="440"/>
    </location>
</feature>
<feature type="transmembrane region" description="Helical" evidence="13">
    <location>
        <begin position="360"/>
        <end position="377"/>
    </location>
</feature>
<feature type="transmembrane region" description="Helical" evidence="13">
    <location>
        <begin position="286"/>
        <end position="307"/>
    </location>
</feature>
<dbReference type="InterPro" id="IPR048279">
    <property type="entry name" value="MdtK-like"/>
</dbReference>
<evidence type="ECO:0000256" key="7">
    <source>
        <dbReference type="ARBA" id="ARBA00022475"/>
    </source>
</evidence>
<dbReference type="GO" id="GO:0042910">
    <property type="term" value="F:xenobiotic transmembrane transporter activity"/>
    <property type="evidence" value="ECO:0007669"/>
    <property type="project" value="InterPro"/>
</dbReference>
<feature type="transmembrane region" description="Helical" evidence="13">
    <location>
        <begin position="60"/>
        <end position="79"/>
    </location>
</feature>
<name>A0A1V0UQC9_9BACL</name>
<protein>
    <recommendedName>
        <fullName evidence="4">Probable multidrug resistance protein NorM</fullName>
    </recommendedName>
    <alternativeName>
        <fullName evidence="12">Multidrug-efflux transporter</fullName>
    </alternativeName>
</protein>
<proteinExistence type="inferred from homology"/>
<evidence type="ECO:0000313" key="14">
    <source>
        <dbReference type="EMBL" id="ARF67394.1"/>
    </source>
</evidence>
<evidence type="ECO:0000256" key="11">
    <source>
        <dbReference type="ARBA" id="ARBA00023136"/>
    </source>
</evidence>
<feature type="transmembrane region" description="Helical" evidence="13">
    <location>
        <begin position="389"/>
        <end position="412"/>
    </location>
</feature>
<gene>
    <name evidence="14" type="ORF">B7C51_05470</name>
</gene>
<evidence type="ECO:0000256" key="6">
    <source>
        <dbReference type="ARBA" id="ARBA00022449"/>
    </source>
</evidence>
<evidence type="ECO:0000256" key="12">
    <source>
        <dbReference type="ARBA" id="ARBA00031636"/>
    </source>
</evidence>
<dbReference type="PANTHER" id="PTHR43298">
    <property type="entry name" value="MULTIDRUG RESISTANCE PROTEIN NORM-RELATED"/>
    <property type="match status" value="1"/>
</dbReference>
<evidence type="ECO:0000256" key="5">
    <source>
        <dbReference type="ARBA" id="ARBA00022448"/>
    </source>
</evidence>
<evidence type="ECO:0000256" key="10">
    <source>
        <dbReference type="ARBA" id="ARBA00023065"/>
    </source>
</evidence>
<evidence type="ECO:0000256" key="13">
    <source>
        <dbReference type="SAM" id="Phobius"/>
    </source>
</evidence>